<name>A0ABR8H444_NOSPU</name>
<dbReference type="InterPro" id="IPR052892">
    <property type="entry name" value="NA-targeting_endonuclease"/>
</dbReference>
<comment type="caution">
    <text evidence="2">The sequence shown here is derived from an EMBL/GenBank/DDBJ whole genome shotgun (WGS) entry which is preliminary data.</text>
</comment>
<dbReference type="RefSeq" id="WP_190948549.1">
    <property type="nucleotide sequence ID" value="NZ_JACJTC010000003.1"/>
</dbReference>
<dbReference type="InterPro" id="IPR002711">
    <property type="entry name" value="HNH"/>
</dbReference>
<evidence type="ECO:0000259" key="1">
    <source>
        <dbReference type="SMART" id="SM00507"/>
    </source>
</evidence>
<dbReference type="PANTHER" id="PTHR33877">
    <property type="entry name" value="SLL1193 PROTEIN"/>
    <property type="match status" value="1"/>
</dbReference>
<dbReference type="EMBL" id="JACJTC010000003">
    <property type="protein sequence ID" value="MBD2610607.1"/>
    <property type="molecule type" value="Genomic_DNA"/>
</dbReference>
<dbReference type="PANTHER" id="PTHR33877:SF1">
    <property type="entry name" value="TYPE IV METHYL-DIRECTED RESTRICTION ENZYME ECOKMCRA"/>
    <property type="match status" value="1"/>
</dbReference>
<gene>
    <name evidence="2" type="ORF">H6G94_04855</name>
</gene>
<dbReference type="CDD" id="cd00085">
    <property type="entry name" value="HNHc"/>
    <property type="match status" value="1"/>
</dbReference>
<protein>
    <submittedName>
        <fullName evidence="2">HNH endonuclease</fullName>
    </submittedName>
</protein>
<dbReference type="Proteomes" id="UP000606396">
    <property type="component" value="Unassembled WGS sequence"/>
</dbReference>
<keyword evidence="2" id="KW-0540">Nuclease</keyword>
<evidence type="ECO:0000313" key="3">
    <source>
        <dbReference type="Proteomes" id="UP000606396"/>
    </source>
</evidence>
<dbReference type="InterPro" id="IPR003615">
    <property type="entry name" value="HNH_nuc"/>
</dbReference>
<dbReference type="Pfam" id="PF01844">
    <property type="entry name" value="HNH"/>
    <property type="match status" value="1"/>
</dbReference>
<dbReference type="Gene3D" id="1.10.30.50">
    <property type="match status" value="1"/>
</dbReference>
<proteinExistence type="predicted"/>
<keyword evidence="2" id="KW-0378">Hydrolase</keyword>
<keyword evidence="3" id="KW-1185">Reference proteome</keyword>
<accession>A0ABR8H444</accession>
<evidence type="ECO:0000313" key="2">
    <source>
        <dbReference type="EMBL" id="MBD2610607.1"/>
    </source>
</evidence>
<dbReference type="GO" id="GO:0004519">
    <property type="term" value="F:endonuclease activity"/>
    <property type="evidence" value="ECO:0007669"/>
    <property type="project" value="UniProtKB-KW"/>
</dbReference>
<reference evidence="2 3" key="1">
    <citation type="journal article" date="2020" name="ISME J.">
        <title>Comparative genomics reveals insights into cyanobacterial evolution and habitat adaptation.</title>
        <authorList>
            <person name="Chen M.Y."/>
            <person name="Teng W.K."/>
            <person name="Zhao L."/>
            <person name="Hu C.X."/>
            <person name="Zhou Y.K."/>
            <person name="Han B.P."/>
            <person name="Song L.R."/>
            <person name="Shu W.S."/>
        </authorList>
    </citation>
    <scope>NUCLEOTIDE SEQUENCE [LARGE SCALE GENOMIC DNA]</scope>
    <source>
        <strain evidence="2 3">FACHB-252</strain>
    </source>
</reference>
<dbReference type="SMART" id="SM00507">
    <property type="entry name" value="HNHc"/>
    <property type="match status" value="1"/>
</dbReference>
<feature type="domain" description="HNH nuclease" evidence="1">
    <location>
        <begin position="5"/>
        <end position="60"/>
    </location>
</feature>
<organism evidence="2 3">
    <name type="scientific">Nostoc punctiforme FACHB-252</name>
    <dbReference type="NCBI Taxonomy" id="1357509"/>
    <lineage>
        <taxon>Bacteria</taxon>
        <taxon>Bacillati</taxon>
        <taxon>Cyanobacteriota</taxon>
        <taxon>Cyanophyceae</taxon>
        <taxon>Nostocales</taxon>
        <taxon>Nostocaceae</taxon>
        <taxon>Nostoc</taxon>
    </lineage>
</organism>
<keyword evidence="2" id="KW-0255">Endonuclease</keyword>
<sequence length="149" mass="17060">MIDDATKEIVRKRANYLCEYCHSPERISTTRFTVDHLIPKSIGGGDEINNLALACRRCNERRYNFVAGYDSETQAVVPLFNPRQQIWSEHFLWSADGRTIIGITPTGRATCNRLDMNDERYPEDDSIRSARGFWSKAGLHPPSEDPRLT</sequence>